<feature type="region of interest" description="Disordered" evidence="10">
    <location>
        <begin position="60"/>
        <end position="88"/>
    </location>
</feature>
<dbReference type="STRING" id="1445577.A0A010QB14"/>
<evidence type="ECO:0000256" key="4">
    <source>
        <dbReference type="ARBA" id="ARBA00013948"/>
    </source>
</evidence>
<dbReference type="InterPro" id="IPR011009">
    <property type="entry name" value="Kinase-like_dom_sf"/>
</dbReference>
<dbReference type="EMBL" id="JARH01001034">
    <property type="protein sequence ID" value="EXF73890.1"/>
    <property type="molecule type" value="Genomic_DNA"/>
</dbReference>
<reference evidence="12 13" key="1">
    <citation type="submission" date="2014-02" db="EMBL/GenBank/DDBJ databases">
        <title>The genome sequence of Colletotrichum fioriniae PJ7.</title>
        <authorList>
            <person name="Baroncelli R."/>
            <person name="Thon M.R."/>
        </authorList>
    </citation>
    <scope>NUCLEOTIDE SEQUENCE [LARGE SCALE GENOMIC DNA]</scope>
    <source>
        <strain evidence="12 13">PJ7</strain>
    </source>
</reference>
<dbReference type="GO" id="GO:0004713">
    <property type="term" value="F:protein tyrosine kinase activity"/>
    <property type="evidence" value="ECO:0007669"/>
    <property type="project" value="InterPro"/>
</dbReference>
<proteinExistence type="predicted"/>
<evidence type="ECO:0000256" key="8">
    <source>
        <dbReference type="ARBA" id="ARBA00047899"/>
    </source>
</evidence>
<dbReference type="AlphaFoldDB" id="A0A010QB14"/>
<dbReference type="eggNOG" id="KOG0600">
    <property type="taxonomic scope" value="Eukaryota"/>
</dbReference>
<evidence type="ECO:0000256" key="6">
    <source>
        <dbReference type="ARBA" id="ARBA00030980"/>
    </source>
</evidence>
<dbReference type="GO" id="GO:0005524">
    <property type="term" value="F:ATP binding"/>
    <property type="evidence" value="ECO:0007669"/>
    <property type="project" value="InterPro"/>
</dbReference>
<keyword evidence="13" id="KW-1185">Reference proteome</keyword>
<comment type="caution">
    <text evidence="12">The sequence shown here is derived from an EMBL/GenBank/DDBJ whole genome shotgun (WGS) entry which is preliminary data.</text>
</comment>
<dbReference type="InterPro" id="IPR020635">
    <property type="entry name" value="Tyr_kinase_cat_dom"/>
</dbReference>
<dbReference type="InterPro" id="IPR000719">
    <property type="entry name" value="Prot_kinase_dom"/>
</dbReference>
<dbReference type="Gene3D" id="1.10.510.10">
    <property type="entry name" value="Transferase(Phosphotransferase) domain 1"/>
    <property type="match status" value="2"/>
</dbReference>
<dbReference type="PANTHER" id="PTHR44167">
    <property type="entry name" value="OVARIAN-SPECIFIC SERINE/THREONINE-PROTEIN KINASE LOK-RELATED"/>
    <property type="match status" value="1"/>
</dbReference>
<dbReference type="GO" id="GO:0004674">
    <property type="term" value="F:protein serine/threonine kinase activity"/>
    <property type="evidence" value="ECO:0007669"/>
    <property type="project" value="UniProtKB-EC"/>
</dbReference>
<sequence>MSKESNIEAWIRVMNQGTIFSNLNVKEFGKLLKLYPRFVATGMESLDKLRFRGITPLEAHHIQEENEEGGEEDDKEENDEGDDDDEDYDEEEEKFQVDLCRTIIHLSRWLYKRCRGDQRDVCKSHHKYLKSYPCTTIEAAVKEAFRLFDANKHACAVSKLQKLLEKSEGPDCTKFEFAILILSAKYPNQVPYCSPELQNCITKELPKTVADEDKWGKEEYARNYALFQSNCDTLMDNIHKSEQKTTLQDVEKVAYVLDHWSVLKGIHTYIDDLDSEDDQGQVKSTAGSKLIHKFSGRLKHKSLPKDAFAVKSISDEYNVKIADFGVSKQARNRVQTTMATNTGTTGYTAPEVLRTGKQFHGNYTPKADLWSLGCVVYRMIKGEQILEHDDETKREAENKVKALAENDWEGFESPETNLLKKLLCIDPEKRSAAKIDQLNNQGVRQKICDTKIKMSNLEVARYLDLLWRRPSFDVITGDDFQAFLEVYCHHIPNPMRDLDTFRFEKIPTACASRDPKYLERHELLRLAKWMYSAGHRLVTRSHRRIPVAAASNLAKMRRNWSEKVVDLTREAFKIYSKNKNIPCAIEIIKSLQGVGLTTATLVLSSAYPDDVPFFSDALCDWIGLKDLGKSVSGYMRLVGRVNAVRKRLQSSSPRRCRITALNVEKVAFVIAASESMQVRRLSIDIMQVELQRQLGNGGESVAVFAARRTQSHELLPTAFAVKIVSSLNFRVRYLQMLKELTILAQLSKLPLIKDNFAQFYGWKFSHGHFFIAMQLLQCDLETYLQTGSGCHAKEITWNQRRPGVPLQRPIGQLIEGLRALHKAGFTHRDLRPKNILLDGKGSLKIGDFGISKHVIDGLKTKMSHAPETWGYSAPEIIEAGASPLRTYSQKVDIWSLGCIMYRMLMGRRLFTNLDDVRQNHRGNRLKPSSESFDESNTKVSIWLRRGPNKHIGIAANKISSQACKIGGFKDPVLDIVDRAVPSIERHGAFSGPYIWVRQDDERAQDAMIAGVYTSEGEDPRIT</sequence>
<dbReference type="Proteomes" id="UP000020467">
    <property type="component" value="Unassembled WGS sequence"/>
</dbReference>
<dbReference type="Pfam" id="PF00069">
    <property type="entry name" value="Pkinase"/>
    <property type="match status" value="2"/>
</dbReference>
<dbReference type="CDD" id="cd00180">
    <property type="entry name" value="PKc"/>
    <property type="match status" value="1"/>
</dbReference>
<dbReference type="HOGENOM" id="CLU_295774_0_0_1"/>
<evidence type="ECO:0000256" key="7">
    <source>
        <dbReference type="ARBA" id="ARBA00033194"/>
    </source>
</evidence>
<name>A0A010QB14_9PEZI</name>
<dbReference type="GO" id="GO:0044773">
    <property type="term" value="P:mitotic DNA damage checkpoint signaling"/>
    <property type="evidence" value="ECO:0007669"/>
    <property type="project" value="TreeGrafter"/>
</dbReference>
<dbReference type="eggNOG" id="KOG0583">
    <property type="taxonomic scope" value="Eukaryota"/>
</dbReference>
<dbReference type="PROSITE" id="PS50011">
    <property type="entry name" value="PROTEIN_KINASE_DOM"/>
    <property type="match status" value="2"/>
</dbReference>
<keyword evidence="12" id="KW-0418">Kinase</keyword>
<protein>
    <recommendedName>
        <fullName evidence="5">EKC/KEOPS complex subunit BUD32</fullName>
        <ecNumber evidence="3">2.7.11.1</ecNumber>
    </recommendedName>
    <alternativeName>
        <fullName evidence="6 7">Atypical Serine/threonine protein kinase BUD32</fullName>
    </alternativeName>
    <alternativeName>
        <fullName evidence="4">EKC/KEOPS complex subunit bud32</fullName>
    </alternativeName>
</protein>
<evidence type="ECO:0000313" key="12">
    <source>
        <dbReference type="EMBL" id="EXF73890.1"/>
    </source>
</evidence>
<evidence type="ECO:0000259" key="11">
    <source>
        <dbReference type="PROSITE" id="PS50011"/>
    </source>
</evidence>
<evidence type="ECO:0000256" key="5">
    <source>
        <dbReference type="ARBA" id="ARBA00019973"/>
    </source>
</evidence>
<dbReference type="EC" id="2.7.11.1" evidence="3"/>
<comment type="subunit">
    <text evidence="2">Component of the EKC/KEOPS complex composed of at least BUD32, CGI121, GON7, KAE1 and PCC1; the whole complex dimerizes.</text>
</comment>
<dbReference type="InterPro" id="IPR008266">
    <property type="entry name" value="Tyr_kinase_AS"/>
</dbReference>
<dbReference type="KEGG" id="cfj:CFIO01_07355"/>
<organism evidence="12 13">
    <name type="scientific">Colletotrichum fioriniae PJ7</name>
    <dbReference type="NCBI Taxonomy" id="1445577"/>
    <lineage>
        <taxon>Eukaryota</taxon>
        <taxon>Fungi</taxon>
        <taxon>Dikarya</taxon>
        <taxon>Ascomycota</taxon>
        <taxon>Pezizomycotina</taxon>
        <taxon>Sordariomycetes</taxon>
        <taxon>Hypocreomycetidae</taxon>
        <taxon>Glomerellales</taxon>
        <taxon>Glomerellaceae</taxon>
        <taxon>Colletotrichum</taxon>
        <taxon>Colletotrichum acutatum species complex</taxon>
    </lineage>
</organism>
<comment type="catalytic activity">
    <reaction evidence="8">
        <text>L-threonyl-[protein] + ATP = O-phospho-L-threonyl-[protein] + ADP + H(+)</text>
        <dbReference type="Rhea" id="RHEA:46608"/>
        <dbReference type="Rhea" id="RHEA-COMP:11060"/>
        <dbReference type="Rhea" id="RHEA-COMP:11605"/>
        <dbReference type="ChEBI" id="CHEBI:15378"/>
        <dbReference type="ChEBI" id="CHEBI:30013"/>
        <dbReference type="ChEBI" id="CHEBI:30616"/>
        <dbReference type="ChEBI" id="CHEBI:61977"/>
        <dbReference type="ChEBI" id="CHEBI:456216"/>
        <dbReference type="EC" id="2.7.11.1"/>
    </reaction>
</comment>
<feature type="domain" description="Protein kinase" evidence="11">
    <location>
        <begin position="107"/>
        <end position="443"/>
    </location>
</feature>
<evidence type="ECO:0000256" key="3">
    <source>
        <dbReference type="ARBA" id="ARBA00012513"/>
    </source>
</evidence>
<dbReference type="GO" id="GO:0005634">
    <property type="term" value="C:nucleus"/>
    <property type="evidence" value="ECO:0007669"/>
    <property type="project" value="TreeGrafter"/>
</dbReference>
<feature type="domain" description="Protein kinase" evidence="11">
    <location>
        <begin position="688"/>
        <end position="973"/>
    </location>
</feature>
<evidence type="ECO:0000256" key="1">
    <source>
        <dbReference type="ARBA" id="ARBA00003747"/>
    </source>
</evidence>
<evidence type="ECO:0000256" key="10">
    <source>
        <dbReference type="SAM" id="MobiDB-lite"/>
    </source>
</evidence>
<gene>
    <name evidence="12" type="ORF">CFIO01_07355</name>
</gene>
<dbReference type="SMART" id="SM00219">
    <property type="entry name" value="TyrKc"/>
    <property type="match status" value="1"/>
</dbReference>
<dbReference type="OrthoDB" id="10252171at2759"/>
<dbReference type="PANTHER" id="PTHR44167:SF24">
    <property type="entry name" value="SERINE_THREONINE-PROTEIN KINASE CHK2"/>
    <property type="match status" value="1"/>
</dbReference>
<evidence type="ECO:0000256" key="2">
    <source>
        <dbReference type="ARBA" id="ARBA00011534"/>
    </source>
</evidence>
<evidence type="ECO:0000256" key="9">
    <source>
        <dbReference type="ARBA" id="ARBA00048679"/>
    </source>
</evidence>
<comment type="function">
    <text evidence="1">Component of the EKC/KEOPS complex that is required for the formation of a threonylcarbamoyl group on adenosine at position 37 (t(6)A37) in tRNAs that read codons beginning with adenine. The complex is probably involved in the transfer of the threonylcarbamoyl moiety of threonylcarbamoyl-AMP (TC-AMP) to the N6 group of A37. BUD32 has ATPase activity in the context of the EKC/KEOPS complex and likely plays a supporting role to the catalytic subunit KAE1. The EKC/KEOPS complex also promotes both telomere uncapping and telomere elongation. The complex is required for efficient recruitment of transcriptional coactivators.</text>
</comment>
<evidence type="ECO:0000313" key="13">
    <source>
        <dbReference type="Proteomes" id="UP000020467"/>
    </source>
</evidence>
<comment type="catalytic activity">
    <reaction evidence="9">
        <text>L-seryl-[protein] + ATP = O-phospho-L-seryl-[protein] + ADP + H(+)</text>
        <dbReference type="Rhea" id="RHEA:17989"/>
        <dbReference type="Rhea" id="RHEA-COMP:9863"/>
        <dbReference type="Rhea" id="RHEA-COMP:11604"/>
        <dbReference type="ChEBI" id="CHEBI:15378"/>
        <dbReference type="ChEBI" id="CHEBI:29999"/>
        <dbReference type="ChEBI" id="CHEBI:30616"/>
        <dbReference type="ChEBI" id="CHEBI:83421"/>
        <dbReference type="ChEBI" id="CHEBI:456216"/>
        <dbReference type="EC" id="2.7.11.1"/>
    </reaction>
</comment>
<dbReference type="SUPFAM" id="SSF56112">
    <property type="entry name" value="Protein kinase-like (PK-like)"/>
    <property type="match status" value="2"/>
</dbReference>
<accession>A0A010QB14</accession>
<feature type="compositionally biased region" description="Acidic residues" evidence="10">
    <location>
        <begin position="65"/>
        <end position="88"/>
    </location>
</feature>
<keyword evidence="12" id="KW-0808">Transferase</keyword>
<dbReference type="PROSITE" id="PS00109">
    <property type="entry name" value="PROTEIN_KINASE_TYR"/>
    <property type="match status" value="1"/>
</dbReference>